<dbReference type="EMBL" id="JADCUA010000019">
    <property type="protein sequence ID" value="KAH9833284.1"/>
    <property type="molecule type" value="Genomic_DNA"/>
</dbReference>
<gene>
    <name evidence="6" type="ORF">C8Q71DRAFT_713159</name>
</gene>
<keyword evidence="7" id="KW-1185">Reference proteome</keyword>
<comment type="caution">
    <text evidence="6">The sequence shown here is derived from an EMBL/GenBank/DDBJ whole genome shotgun (WGS) entry which is preliminary data.</text>
</comment>
<organism evidence="6 7">
    <name type="scientific">Rhodofomes roseus</name>
    <dbReference type="NCBI Taxonomy" id="34475"/>
    <lineage>
        <taxon>Eukaryota</taxon>
        <taxon>Fungi</taxon>
        <taxon>Dikarya</taxon>
        <taxon>Basidiomycota</taxon>
        <taxon>Agaricomycotina</taxon>
        <taxon>Agaricomycetes</taxon>
        <taxon>Polyporales</taxon>
        <taxon>Rhodofomes</taxon>
    </lineage>
</organism>
<sequence length="227" mass="25780">MSTPDVAASTGTCRMCGAKASTRCSRCKDVYYCCKEHIANDWKRHKRLCVPAEGVQARPITIDAILFPVDEDMPRMVKVPCDVRHDDSDDYLDPSFFIMHRLDVREWFDLEGETFVRSFDFGGGAVTGTTGYNLALRYDDCFSINGSPVNRCVQSLTRGMAPHSWGGNLLVVRHEKPLMYCVRYYNANMREDLPRVVEALMGYGTDTYKYDPDAANKWGGRVPELEY</sequence>
<dbReference type="Pfam" id="PF01753">
    <property type="entry name" value="zf-MYND"/>
    <property type="match status" value="1"/>
</dbReference>
<evidence type="ECO:0000313" key="7">
    <source>
        <dbReference type="Proteomes" id="UP000814176"/>
    </source>
</evidence>
<accession>A0ABQ8K8A9</accession>
<dbReference type="InterPro" id="IPR002893">
    <property type="entry name" value="Znf_MYND"/>
</dbReference>
<protein>
    <recommendedName>
        <fullName evidence="5">MYND-type domain-containing protein</fullName>
    </recommendedName>
</protein>
<evidence type="ECO:0000256" key="1">
    <source>
        <dbReference type="ARBA" id="ARBA00022723"/>
    </source>
</evidence>
<proteinExistence type="predicted"/>
<dbReference type="Gene3D" id="6.10.140.2220">
    <property type="match status" value="1"/>
</dbReference>
<keyword evidence="3" id="KW-0862">Zinc</keyword>
<dbReference type="GeneID" id="72001631"/>
<dbReference type="PROSITE" id="PS01360">
    <property type="entry name" value="ZF_MYND_1"/>
    <property type="match status" value="1"/>
</dbReference>
<dbReference type="RefSeq" id="XP_047776050.1">
    <property type="nucleotide sequence ID" value="XM_047920899.1"/>
</dbReference>
<dbReference type="PROSITE" id="PS50865">
    <property type="entry name" value="ZF_MYND_2"/>
    <property type="match status" value="1"/>
</dbReference>
<dbReference type="SUPFAM" id="SSF144232">
    <property type="entry name" value="HIT/MYND zinc finger-like"/>
    <property type="match status" value="1"/>
</dbReference>
<keyword evidence="1" id="KW-0479">Metal-binding</keyword>
<feature type="domain" description="MYND-type" evidence="5">
    <location>
        <begin position="13"/>
        <end position="49"/>
    </location>
</feature>
<dbReference type="Proteomes" id="UP000814176">
    <property type="component" value="Unassembled WGS sequence"/>
</dbReference>
<reference evidence="6 7" key="1">
    <citation type="journal article" date="2021" name="Environ. Microbiol.">
        <title>Gene family expansions and transcriptome signatures uncover fungal adaptations to wood decay.</title>
        <authorList>
            <person name="Hage H."/>
            <person name="Miyauchi S."/>
            <person name="Viragh M."/>
            <person name="Drula E."/>
            <person name="Min B."/>
            <person name="Chaduli D."/>
            <person name="Navarro D."/>
            <person name="Favel A."/>
            <person name="Norest M."/>
            <person name="Lesage-Meessen L."/>
            <person name="Balint B."/>
            <person name="Merenyi Z."/>
            <person name="de Eugenio L."/>
            <person name="Morin E."/>
            <person name="Martinez A.T."/>
            <person name="Baldrian P."/>
            <person name="Stursova M."/>
            <person name="Martinez M.J."/>
            <person name="Novotny C."/>
            <person name="Magnuson J.K."/>
            <person name="Spatafora J.W."/>
            <person name="Maurice S."/>
            <person name="Pangilinan J."/>
            <person name="Andreopoulos W."/>
            <person name="LaButti K."/>
            <person name="Hundley H."/>
            <person name="Na H."/>
            <person name="Kuo A."/>
            <person name="Barry K."/>
            <person name="Lipzen A."/>
            <person name="Henrissat B."/>
            <person name="Riley R."/>
            <person name="Ahrendt S."/>
            <person name="Nagy L.G."/>
            <person name="Grigoriev I.V."/>
            <person name="Martin F."/>
            <person name="Rosso M.N."/>
        </authorList>
    </citation>
    <scope>NUCLEOTIDE SEQUENCE [LARGE SCALE GENOMIC DNA]</scope>
    <source>
        <strain evidence="6 7">CIRM-BRFM 1785</strain>
    </source>
</reference>
<evidence type="ECO:0000256" key="2">
    <source>
        <dbReference type="ARBA" id="ARBA00022771"/>
    </source>
</evidence>
<evidence type="ECO:0000259" key="5">
    <source>
        <dbReference type="PROSITE" id="PS50865"/>
    </source>
</evidence>
<name>A0ABQ8K8A9_9APHY</name>
<evidence type="ECO:0000256" key="3">
    <source>
        <dbReference type="ARBA" id="ARBA00022833"/>
    </source>
</evidence>
<keyword evidence="2 4" id="KW-0863">Zinc-finger</keyword>
<evidence type="ECO:0000313" key="6">
    <source>
        <dbReference type="EMBL" id="KAH9833284.1"/>
    </source>
</evidence>
<evidence type="ECO:0000256" key="4">
    <source>
        <dbReference type="PROSITE-ProRule" id="PRU00134"/>
    </source>
</evidence>